<organism evidence="4">
    <name type="scientific">Loa loa</name>
    <name type="common">Eye worm</name>
    <name type="synonym">Filaria loa</name>
    <dbReference type="NCBI Taxonomy" id="7209"/>
    <lineage>
        <taxon>Eukaryota</taxon>
        <taxon>Metazoa</taxon>
        <taxon>Ecdysozoa</taxon>
        <taxon>Nematoda</taxon>
        <taxon>Chromadorea</taxon>
        <taxon>Rhabditida</taxon>
        <taxon>Spirurina</taxon>
        <taxon>Spiruromorpha</taxon>
        <taxon>Filarioidea</taxon>
        <taxon>Onchocercidae</taxon>
        <taxon>Loa</taxon>
    </lineage>
</organism>
<evidence type="ECO:0000256" key="1">
    <source>
        <dbReference type="ARBA" id="ARBA00023157"/>
    </source>
</evidence>
<accession>A0A1S0TY81</accession>
<evidence type="ECO:0000259" key="3">
    <source>
        <dbReference type="PROSITE" id="PS50015"/>
    </source>
</evidence>
<feature type="domain" description="Saposin B-type" evidence="3">
    <location>
        <begin position="34"/>
        <end position="112"/>
    </location>
</feature>
<proteinExistence type="predicted"/>
<dbReference type="EMBL" id="JH712220">
    <property type="protein sequence ID" value="EFO21833.1"/>
    <property type="molecule type" value="Genomic_DNA"/>
</dbReference>
<gene>
    <name evidence="4" type="ORF">LOAG_06655</name>
</gene>
<feature type="chain" id="PRO_5010272746" description="Saposin B-type domain-containing protein" evidence="2">
    <location>
        <begin position="22"/>
        <end position="112"/>
    </location>
</feature>
<dbReference type="AlphaFoldDB" id="A0A1S0TY81"/>
<keyword evidence="2" id="KW-0732">Signal</keyword>
<dbReference type="OrthoDB" id="5831063at2759"/>
<protein>
    <recommendedName>
        <fullName evidence="3">Saposin B-type domain-containing protein</fullName>
    </recommendedName>
</protein>
<evidence type="ECO:0000313" key="4">
    <source>
        <dbReference type="EMBL" id="EFO21833.1"/>
    </source>
</evidence>
<reference evidence="4" key="1">
    <citation type="submission" date="2012-04" db="EMBL/GenBank/DDBJ databases">
        <title>The Genome Sequence of Loa loa.</title>
        <authorList>
            <consortium name="The Broad Institute Genome Sequencing Platform"/>
            <consortium name="Broad Institute Genome Sequencing Center for Infectious Disease"/>
            <person name="Nutman T.B."/>
            <person name="Fink D.L."/>
            <person name="Russ C."/>
            <person name="Young S."/>
            <person name="Zeng Q."/>
            <person name="Gargeya S."/>
            <person name="Alvarado L."/>
            <person name="Berlin A."/>
            <person name="Chapman S.B."/>
            <person name="Chen Z."/>
            <person name="Freedman E."/>
            <person name="Gellesch M."/>
            <person name="Goldberg J."/>
            <person name="Griggs A."/>
            <person name="Gujja S."/>
            <person name="Heilman E.R."/>
            <person name="Heiman D."/>
            <person name="Howarth C."/>
            <person name="Mehta T."/>
            <person name="Neiman D."/>
            <person name="Pearson M."/>
            <person name="Roberts A."/>
            <person name="Saif S."/>
            <person name="Shea T."/>
            <person name="Shenoy N."/>
            <person name="Sisk P."/>
            <person name="Stolte C."/>
            <person name="Sykes S."/>
            <person name="White J."/>
            <person name="Yandava C."/>
            <person name="Haas B."/>
            <person name="Henn M.R."/>
            <person name="Nusbaum C."/>
            <person name="Birren B."/>
        </authorList>
    </citation>
    <scope>NUCLEOTIDE SEQUENCE [LARGE SCALE GENOMIC DNA]</scope>
</reference>
<dbReference type="SMART" id="SM00741">
    <property type="entry name" value="SapB"/>
    <property type="match status" value="1"/>
</dbReference>
<dbReference type="SUPFAM" id="SSF47862">
    <property type="entry name" value="Saposin"/>
    <property type="match status" value="1"/>
</dbReference>
<dbReference type="InParanoid" id="A0A1S0TY81"/>
<dbReference type="PROSITE" id="PS50015">
    <property type="entry name" value="SAP_B"/>
    <property type="match status" value="1"/>
</dbReference>
<dbReference type="RefSeq" id="XP_003142237.1">
    <property type="nucleotide sequence ID" value="XM_003142189.1"/>
</dbReference>
<dbReference type="CTD" id="9944067"/>
<sequence length="112" mass="12379">MKSISIALVVVVVTAICQTKGMKLSALMARTNQQEDFCEICQMFVSTIAKAIDKIFDWLGEEIEVLCADSFAGNSTAVDLCKTKVDAMVTEIREFVGILESPEMICQKIYLC</sequence>
<keyword evidence="1" id="KW-1015">Disulfide bond</keyword>
<dbReference type="Gene3D" id="1.10.225.10">
    <property type="entry name" value="Saposin-like"/>
    <property type="match status" value="1"/>
</dbReference>
<name>A0A1S0TY81_LOALO</name>
<evidence type="ECO:0000256" key="2">
    <source>
        <dbReference type="SAM" id="SignalP"/>
    </source>
</evidence>
<dbReference type="OMA" id="ICRKFYL"/>
<dbReference type="GeneID" id="9944067"/>
<dbReference type="InterPro" id="IPR011001">
    <property type="entry name" value="Saposin-like"/>
</dbReference>
<dbReference type="KEGG" id="loa:LOAG_06655"/>
<feature type="signal peptide" evidence="2">
    <location>
        <begin position="1"/>
        <end position="21"/>
    </location>
</feature>
<dbReference type="InterPro" id="IPR008139">
    <property type="entry name" value="SaposinB_dom"/>
</dbReference>